<dbReference type="AlphaFoldDB" id="A0A2D3VL14"/>
<gene>
    <name evidence="1" type="ORF">RCC_09926</name>
</gene>
<evidence type="ECO:0000313" key="1">
    <source>
        <dbReference type="EMBL" id="CZT24209.1"/>
    </source>
</evidence>
<dbReference type="GeneID" id="35604985"/>
<proteinExistence type="predicted"/>
<dbReference type="RefSeq" id="XP_023630933.1">
    <property type="nucleotide sequence ID" value="XM_023775165.1"/>
</dbReference>
<accession>A0A2D3VL14</accession>
<evidence type="ECO:0000313" key="2">
    <source>
        <dbReference type="Proteomes" id="UP000225277"/>
    </source>
</evidence>
<protein>
    <submittedName>
        <fullName evidence="1">Uncharacterized protein</fullName>
    </submittedName>
</protein>
<dbReference type="Proteomes" id="UP000225277">
    <property type="component" value="Unassembled WGS sequence"/>
</dbReference>
<keyword evidence="2" id="KW-1185">Reference proteome</keyword>
<organism evidence="1 2">
    <name type="scientific">Ramularia collo-cygni</name>
    <dbReference type="NCBI Taxonomy" id="112498"/>
    <lineage>
        <taxon>Eukaryota</taxon>
        <taxon>Fungi</taxon>
        <taxon>Dikarya</taxon>
        <taxon>Ascomycota</taxon>
        <taxon>Pezizomycotina</taxon>
        <taxon>Dothideomycetes</taxon>
        <taxon>Dothideomycetidae</taxon>
        <taxon>Mycosphaerellales</taxon>
        <taxon>Mycosphaerellaceae</taxon>
        <taxon>Ramularia</taxon>
    </lineage>
</organism>
<dbReference type="EMBL" id="FJUY01000020">
    <property type="protein sequence ID" value="CZT24209.1"/>
    <property type="molecule type" value="Genomic_DNA"/>
</dbReference>
<reference evidence="1 2" key="1">
    <citation type="submission" date="2016-03" db="EMBL/GenBank/DDBJ databases">
        <authorList>
            <person name="Ploux O."/>
        </authorList>
    </citation>
    <scope>NUCLEOTIDE SEQUENCE [LARGE SCALE GENOMIC DNA]</scope>
    <source>
        <strain evidence="1 2">URUG2</strain>
    </source>
</reference>
<sequence>MIFDHLFQTEIAAGGFAQGDFPYSSMGKQYAEKGLAHKKTIHSDWLKIAMNPADDAERQLRAATKTKLDAAAALLEITLNG</sequence>
<name>A0A2D3VL14_9PEZI</name>